<dbReference type="EMBL" id="CP011390">
    <property type="protein sequence ID" value="ANE50810.1"/>
    <property type="molecule type" value="Genomic_DNA"/>
</dbReference>
<reference evidence="3" key="1">
    <citation type="submission" date="2015-01" db="EMBL/GenBank/DDBJ databases">
        <title>Flavisolibacter sp./LCS9/ whole genome sequencing.</title>
        <authorList>
            <person name="Kim M.K."/>
            <person name="Srinivasan S."/>
            <person name="Lee J.-J."/>
        </authorList>
    </citation>
    <scope>NUCLEOTIDE SEQUENCE [LARGE SCALE GENOMIC DNA]</scope>
    <source>
        <strain evidence="3">LCS9</strain>
    </source>
</reference>
<dbReference type="Proteomes" id="UP000077177">
    <property type="component" value="Chromosome"/>
</dbReference>
<sequence length="168" mass="17504">MKVAAAVAGGLAGTLTVASLHEALRRVTPNAPRMDILDMELVKKGLKSLNRKVPSANNLQRWAVGGELVSDTAYYSLAGVGARNGLWARGALLGLVAGVSAVILPKPLGLPSTPSNKTFGTQLMTIGLYLIGGLVAAAVTQLVDDAQSSEENNEESYQVLISQSALTY</sequence>
<keyword evidence="3" id="KW-1185">Reference proteome</keyword>
<accession>A0A172TUU6</accession>
<evidence type="ECO:0000256" key="1">
    <source>
        <dbReference type="SAM" id="Phobius"/>
    </source>
</evidence>
<gene>
    <name evidence="2" type="ORF">SY85_10145</name>
</gene>
<name>A0A172TUU6_9BACT</name>
<dbReference type="OrthoDB" id="677977at2"/>
<dbReference type="RefSeq" id="WP_066404159.1">
    <property type="nucleotide sequence ID" value="NZ_CP011390.1"/>
</dbReference>
<dbReference type="KEGG" id="fla:SY85_10145"/>
<keyword evidence="1" id="KW-1133">Transmembrane helix</keyword>
<evidence type="ECO:0000313" key="3">
    <source>
        <dbReference type="Proteomes" id="UP000077177"/>
    </source>
</evidence>
<keyword evidence="1" id="KW-0812">Transmembrane</keyword>
<feature type="transmembrane region" description="Helical" evidence="1">
    <location>
        <begin position="86"/>
        <end position="105"/>
    </location>
</feature>
<protein>
    <recommendedName>
        <fullName evidence="4">DUF1440 domain-containing protein</fullName>
    </recommendedName>
</protein>
<evidence type="ECO:0008006" key="4">
    <source>
        <dbReference type="Google" id="ProtNLM"/>
    </source>
</evidence>
<keyword evidence="1" id="KW-0472">Membrane</keyword>
<feature type="transmembrane region" description="Helical" evidence="1">
    <location>
        <begin position="126"/>
        <end position="143"/>
    </location>
</feature>
<organism evidence="2 3">
    <name type="scientific">Flavisolibacter tropicus</name>
    <dbReference type="NCBI Taxonomy" id="1492898"/>
    <lineage>
        <taxon>Bacteria</taxon>
        <taxon>Pseudomonadati</taxon>
        <taxon>Bacteroidota</taxon>
        <taxon>Chitinophagia</taxon>
        <taxon>Chitinophagales</taxon>
        <taxon>Chitinophagaceae</taxon>
        <taxon>Flavisolibacter</taxon>
    </lineage>
</organism>
<dbReference type="AlphaFoldDB" id="A0A172TUU6"/>
<evidence type="ECO:0000313" key="2">
    <source>
        <dbReference type="EMBL" id="ANE50810.1"/>
    </source>
</evidence>
<proteinExistence type="predicted"/>
<reference evidence="2 3" key="2">
    <citation type="journal article" date="2016" name="Int. J. Syst. Evol. Microbiol.">
        <title>Flavisolibacter tropicus sp. nov., isolated from tropical soil.</title>
        <authorList>
            <person name="Lee J.J."/>
            <person name="Kang M.S."/>
            <person name="Kim G.S."/>
            <person name="Lee C.S."/>
            <person name="Lim S."/>
            <person name="Lee J."/>
            <person name="Roh S.H."/>
            <person name="Kang H."/>
            <person name="Ha J.M."/>
            <person name="Bae S."/>
            <person name="Jung H.Y."/>
            <person name="Kim M.K."/>
        </authorList>
    </citation>
    <scope>NUCLEOTIDE SEQUENCE [LARGE SCALE GENOMIC DNA]</scope>
    <source>
        <strain evidence="2 3">LCS9</strain>
    </source>
</reference>